<dbReference type="SMART" id="SM00849">
    <property type="entry name" value="Lactamase_B"/>
    <property type="match status" value="1"/>
</dbReference>
<evidence type="ECO:0000256" key="1">
    <source>
        <dbReference type="SAM" id="Phobius"/>
    </source>
</evidence>
<evidence type="ECO:0000259" key="2">
    <source>
        <dbReference type="SMART" id="SM00849"/>
    </source>
</evidence>
<dbReference type="InterPro" id="IPR035681">
    <property type="entry name" value="ComA-like_MBL"/>
</dbReference>
<proteinExistence type="predicted"/>
<name>A0A2H0ALG2_9BACT</name>
<accession>A0A2H0ALG2</accession>
<evidence type="ECO:0000313" key="3">
    <source>
        <dbReference type="EMBL" id="PIP46251.1"/>
    </source>
</evidence>
<evidence type="ECO:0000313" key="4">
    <source>
        <dbReference type="Proteomes" id="UP000230007"/>
    </source>
</evidence>
<feature type="domain" description="Metallo-beta-lactamase" evidence="2">
    <location>
        <begin position="40"/>
        <end position="234"/>
    </location>
</feature>
<dbReference type="Proteomes" id="UP000230007">
    <property type="component" value="Unassembled WGS sequence"/>
</dbReference>
<keyword evidence="1" id="KW-0472">Membrane</keyword>
<dbReference type="PANTHER" id="PTHR30619:SF1">
    <property type="entry name" value="RECOMBINATION PROTEIN 2"/>
    <property type="match status" value="1"/>
</dbReference>
<dbReference type="InterPro" id="IPR001279">
    <property type="entry name" value="Metallo-B-lactamas"/>
</dbReference>
<dbReference type="InterPro" id="IPR036866">
    <property type="entry name" value="RibonucZ/Hydroxyglut_hydro"/>
</dbReference>
<dbReference type="SUPFAM" id="SSF56281">
    <property type="entry name" value="Metallo-hydrolase/oxidoreductase"/>
    <property type="match status" value="1"/>
</dbReference>
<comment type="caution">
    <text evidence="3">The sequence shown here is derived from an EMBL/GenBank/DDBJ whole genome shotgun (WGS) entry which is preliminary data.</text>
</comment>
<dbReference type="CDD" id="cd07731">
    <property type="entry name" value="ComA-like_MBL-fold"/>
    <property type="match status" value="1"/>
</dbReference>
<dbReference type="PANTHER" id="PTHR30619">
    <property type="entry name" value="DNA INTERNALIZATION/COMPETENCE PROTEIN COMEC/REC2"/>
    <property type="match status" value="1"/>
</dbReference>
<organism evidence="3 4">
    <name type="scientific">Candidatus Colwellbacteria bacterium CG23_combo_of_CG06-09_8_20_14_all_42_19</name>
    <dbReference type="NCBI Taxonomy" id="1974541"/>
    <lineage>
        <taxon>Bacteria</taxon>
        <taxon>Candidatus Colwelliibacteriota</taxon>
    </lineage>
</organism>
<dbReference type="AlphaFoldDB" id="A0A2H0ALG2"/>
<dbReference type="InterPro" id="IPR052159">
    <property type="entry name" value="Competence_DNA_uptake"/>
</dbReference>
<gene>
    <name evidence="3" type="ORF">COX15_01090</name>
</gene>
<keyword evidence="1" id="KW-1133">Transmembrane helix</keyword>
<keyword evidence="1" id="KW-0812">Transmembrane</keyword>
<dbReference type="EMBL" id="PCSK01000022">
    <property type="protein sequence ID" value="PIP46251.1"/>
    <property type="molecule type" value="Genomic_DNA"/>
</dbReference>
<protein>
    <recommendedName>
        <fullName evidence="2">Metallo-beta-lactamase domain-containing protein</fullName>
    </recommendedName>
</protein>
<dbReference type="Gene3D" id="3.60.15.10">
    <property type="entry name" value="Ribonuclease Z/Hydroxyacylglutathione hydrolase-like"/>
    <property type="match status" value="1"/>
</dbReference>
<dbReference type="Pfam" id="PF00753">
    <property type="entry name" value="Lactamase_B"/>
    <property type="match status" value="1"/>
</dbReference>
<reference evidence="3 4" key="1">
    <citation type="submission" date="2017-09" db="EMBL/GenBank/DDBJ databases">
        <title>Depth-based differentiation of microbial function through sediment-hosted aquifers and enrichment of novel symbionts in the deep terrestrial subsurface.</title>
        <authorList>
            <person name="Probst A.J."/>
            <person name="Ladd B."/>
            <person name="Jarett J.K."/>
            <person name="Geller-Mcgrath D.E."/>
            <person name="Sieber C.M."/>
            <person name="Emerson J.B."/>
            <person name="Anantharaman K."/>
            <person name="Thomas B.C."/>
            <person name="Malmstrom R."/>
            <person name="Stieglmeier M."/>
            <person name="Klingl A."/>
            <person name="Woyke T."/>
            <person name="Ryan C.M."/>
            <person name="Banfield J.F."/>
        </authorList>
    </citation>
    <scope>NUCLEOTIDE SEQUENCE [LARGE SCALE GENOMIC DNA]</scope>
    <source>
        <strain evidence="3">CG23_combo_of_CG06-09_8_20_14_all_42_19</strain>
    </source>
</reference>
<sequence>MKYSSLTFSAFIFLNIFIWYWVIAGAPSDVLDVYFLDVGQGDSSLIVLPYGPKVLIDGGPDKSVLAQLDKILTPTDRYIDLLILSHPEMDHFAGFIPVLDRYRIGAFVYNGRDGEIEAWKDLLKILEEKRIPTIVLGAGDKINYRDNDIDILSPDENFVRGELNNTALVAKLDSEGAKLLFTGDIGFKVEEKLIDKYNLDIDVLKVAHHGSKYSSGINFISEATPLFSVIQVGKNRYGHPTKEAIARLAQTGSSIYRNDEDGLVHFKIKDGRLNIFKEK</sequence>
<feature type="transmembrane region" description="Helical" evidence="1">
    <location>
        <begin position="6"/>
        <end position="23"/>
    </location>
</feature>